<dbReference type="FunFam" id="2.40.30.10:FF:000004">
    <property type="entry name" value="50S ribosomal protein L3"/>
    <property type="match status" value="1"/>
</dbReference>
<organism evidence="10 11">
    <name type="scientific">Candidatus Avichristensenella intestinipullorum</name>
    <dbReference type="NCBI Taxonomy" id="2840693"/>
    <lineage>
        <taxon>Bacteria</taxon>
        <taxon>Bacillati</taxon>
        <taxon>Bacillota</taxon>
        <taxon>Clostridia</taxon>
        <taxon>Candidatus Avichristensenella</taxon>
    </lineage>
</organism>
<dbReference type="FunFam" id="3.30.160.810:FF:000001">
    <property type="entry name" value="50S ribosomal protein L3"/>
    <property type="match status" value="1"/>
</dbReference>
<dbReference type="EMBL" id="DVFI01000033">
    <property type="protein sequence ID" value="HIQ62440.1"/>
    <property type="molecule type" value="Genomic_DNA"/>
</dbReference>
<reference evidence="10" key="2">
    <citation type="journal article" date="2021" name="PeerJ">
        <title>Extensive microbial diversity within the chicken gut microbiome revealed by metagenomics and culture.</title>
        <authorList>
            <person name="Gilroy R."/>
            <person name="Ravi A."/>
            <person name="Getino M."/>
            <person name="Pursley I."/>
            <person name="Horton D.L."/>
            <person name="Alikhan N.F."/>
            <person name="Baker D."/>
            <person name="Gharbi K."/>
            <person name="Hall N."/>
            <person name="Watson M."/>
            <person name="Adriaenssens E.M."/>
            <person name="Foster-Nyarko E."/>
            <person name="Jarju S."/>
            <person name="Secka A."/>
            <person name="Antonio M."/>
            <person name="Oren A."/>
            <person name="Chaudhuri R.R."/>
            <person name="La Ragione R."/>
            <person name="Hildebrand F."/>
            <person name="Pallen M.J."/>
        </authorList>
    </citation>
    <scope>NUCLEOTIDE SEQUENCE</scope>
    <source>
        <strain evidence="10">ChiHile30-977</strain>
    </source>
</reference>
<evidence type="ECO:0000313" key="10">
    <source>
        <dbReference type="EMBL" id="HIQ62440.1"/>
    </source>
</evidence>
<evidence type="ECO:0000256" key="4">
    <source>
        <dbReference type="ARBA" id="ARBA00022980"/>
    </source>
</evidence>
<dbReference type="HAMAP" id="MF_01325_B">
    <property type="entry name" value="Ribosomal_uL3_B"/>
    <property type="match status" value="1"/>
</dbReference>
<comment type="caution">
    <text evidence="10">The sequence shown here is derived from an EMBL/GenBank/DDBJ whole genome shotgun (WGS) entry which is preliminary data.</text>
</comment>
<name>A0A9D0YV53_9FIRM</name>
<evidence type="ECO:0000256" key="7">
    <source>
        <dbReference type="HAMAP-Rule" id="MF_01325"/>
    </source>
</evidence>
<evidence type="ECO:0000313" key="11">
    <source>
        <dbReference type="Proteomes" id="UP000886819"/>
    </source>
</evidence>
<dbReference type="AlphaFoldDB" id="A0A9D0YV53"/>
<evidence type="ECO:0000256" key="8">
    <source>
        <dbReference type="RuleBase" id="RU003905"/>
    </source>
</evidence>
<comment type="subunit">
    <text evidence="7 9">Part of the 50S ribosomal subunit. Forms a cluster with proteins L14 and L19.</text>
</comment>
<dbReference type="GO" id="GO:0022625">
    <property type="term" value="C:cytosolic large ribosomal subunit"/>
    <property type="evidence" value="ECO:0007669"/>
    <property type="project" value="TreeGrafter"/>
</dbReference>
<evidence type="ECO:0000256" key="6">
    <source>
        <dbReference type="ARBA" id="ARBA00035243"/>
    </source>
</evidence>
<dbReference type="PANTHER" id="PTHR11229">
    <property type="entry name" value="50S RIBOSOMAL PROTEIN L3"/>
    <property type="match status" value="1"/>
</dbReference>
<dbReference type="Gene3D" id="2.40.30.10">
    <property type="entry name" value="Translation factors"/>
    <property type="match status" value="1"/>
</dbReference>
<sequence>MKKAIVGKKVGMTQVFSPDGRLIPVTVIQAGPCTVVQKKTVENDGYAAVQVGFDTIPEHRVKKLVNKPQAGHFKKAGVAPTRKLREFRFEDSDAYEIGQVIKADVFAEGDKVDVTGISKGHGYTGTIRRWNQHTGPMAHGSKYHRGVGSMGANSDPSRVFKNKHMPGHYGVEKVTIQNLSVVRVDAERDLLLVRGAVPGPNGGLVIVRGAVKA</sequence>
<evidence type="ECO:0000256" key="3">
    <source>
        <dbReference type="ARBA" id="ARBA00022884"/>
    </source>
</evidence>
<keyword evidence="5 7" id="KW-0687">Ribonucleoprotein</keyword>
<accession>A0A9D0YV53</accession>
<dbReference type="PANTHER" id="PTHR11229:SF16">
    <property type="entry name" value="LARGE RIBOSOMAL SUBUNIT PROTEIN UL3C"/>
    <property type="match status" value="1"/>
</dbReference>
<dbReference type="Proteomes" id="UP000886819">
    <property type="component" value="Unassembled WGS sequence"/>
</dbReference>
<comment type="similarity">
    <text evidence="1 7 8">Belongs to the universal ribosomal protein uL3 family.</text>
</comment>
<dbReference type="GO" id="GO:0019843">
    <property type="term" value="F:rRNA binding"/>
    <property type="evidence" value="ECO:0007669"/>
    <property type="project" value="UniProtKB-UniRule"/>
</dbReference>
<dbReference type="Pfam" id="PF00297">
    <property type="entry name" value="Ribosomal_L3"/>
    <property type="match status" value="1"/>
</dbReference>
<evidence type="ECO:0000256" key="1">
    <source>
        <dbReference type="ARBA" id="ARBA00006540"/>
    </source>
</evidence>
<evidence type="ECO:0000256" key="5">
    <source>
        <dbReference type="ARBA" id="ARBA00023274"/>
    </source>
</evidence>
<dbReference type="InterPro" id="IPR019926">
    <property type="entry name" value="Ribosomal_uL3_CS"/>
</dbReference>
<reference evidence="10" key="1">
    <citation type="submission" date="2020-10" db="EMBL/GenBank/DDBJ databases">
        <authorList>
            <person name="Gilroy R."/>
        </authorList>
    </citation>
    <scope>NUCLEOTIDE SEQUENCE</scope>
    <source>
        <strain evidence="10">ChiHile30-977</strain>
    </source>
</reference>
<comment type="function">
    <text evidence="7 9">One of the primary rRNA binding proteins, it binds directly near the 3'-end of the 23S rRNA, where it nucleates assembly of the 50S subunit.</text>
</comment>
<evidence type="ECO:0000256" key="2">
    <source>
        <dbReference type="ARBA" id="ARBA00022730"/>
    </source>
</evidence>
<dbReference type="SUPFAM" id="SSF50447">
    <property type="entry name" value="Translation proteins"/>
    <property type="match status" value="1"/>
</dbReference>
<keyword evidence="2 7" id="KW-0699">rRNA-binding</keyword>
<evidence type="ECO:0000256" key="9">
    <source>
        <dbReference type="RuleBase" id="RU003906"/>
    </source>
</evidence>
<dbReference type="InterPro" id="IPR009000">
    <property type="entry name" value="Transl_B-barrel_sf"/>
</dbReference>
<keyword evidence="4 7" id="KW-0689">Ribosomal protein</keyword>
<dbReference type="NCBIfam" id="TIGR03625">
    <property type="entry name" value="L3_bact"/>
    <property type="match status" value="1"/>
</dbReference>
<gene>
    <name evidence="7 10" type="primary">rplC</name>
    <name evidence="10" type="ORF">IAA66_02495</name>
</gene>
<keyword evidence="3 7" id="KW-0694">RNA-binding</keyword>
<dbReference type="InterPro" id="IPR019927">
    <property type="entry name" value="Ribosomal_uL3_bac/org-type"/>
</dbReference>
<dbReference type="Gene3D" id="3.30.160.810">
    <property type="match status" value="1"/>
</dbReference>
<dbReference type="PROSITE" id="PS00474">
    <property type="entry name" value="RIBOSOMAL_L3"/>
    <property type="match status" value="1"/>
</dbReference>
<dbReference type="InterPro" id="IPR000597">
    <property type="entry name" value="Ribosomal_uL3"/>
</dbReference>
<dbReference type="GO" id="GO:0003735">
    <property type="term" value="F:structural constituent of ribosome"/>
    <property type="evidence" value="ECO:0007669"/>
    <property type="project" value="UniProtKB-UniRule"/>
</dbReference>
<dbReference type="GO" id="GO:0006412">
    <property type="term" value="P:translation"/>
    <property type="evidence" value="ECO:0007669"/>
    <property type="project" value="UniProtKB-UniRule"/>
</dbReference>
<protein>
    <recommendedName>
        <fullName evidence="6 7">Large ribosomal subunit protein uL3</fullName>
    </recommendedName>
</protein>
<proteinExistence type="inferred from homology"/>